<feature type="coiled-coil region" evidence="6">
    <location>
        <begin position="51"/>
        <end position="78"/>
    </location>
</feature>
<keyword evidence="6" id="KW-0175">Coiled coil</keyword>
<dbReference type="InterPro" id="IPR001995">
    <property type="entry name" value="Peptidase_A2_cat"/>
</dbReference>
<evidence type="ECO:0000259" key="7">
    <source>
        <dbReference type="PROSITE" id="PS50175"/>
    </source>
</evidence>
<dbReference type="Pfam" id="PF01753">
    <property type="entry name" value="zf-MYND"/>
    <property type="match status" value="1"/>
</dbReference>
<dbReference type="PROSITE" id="PS50175">
    <property type="entry name" value="ASP_PROT_RETROV"/>
    <property type="match status" value="1"/>
</dbReference>
<evidence type="ECO:0000256" key="2">
    <source>
        <dbReference type="ARBA" id="ARBA00022771"/>
    </source>
</evidence>
<dbReference type="InterPro" id="IPR002893">
    <property type="entry name" value="Znf_MYND"/>
</dbReference>
<dbReference type="Gene3D" id="2.40.70.10">
    <property type="entry name" value="Acid Proteases"/>
    <property type="match status" value="1"/>
</dbReference>
<keyword evidence="4" id="KW-0862">Zinc</keyword>
<feature type="domain" description="Peptidase A2" evidence="7">
    <location>
        <begin position="242"/>
        <end position="332"/>
    </location>
</feature>
<feature type="domain" description="MYND-type" evidence="8">
    <location>
        <begin position="148"/>
        <end position="185"/>
    </location>
</feature>
<name>A0ABN8PE41_9CNID</name>
<evidence type="ECO:0000313" key="9">
    <source>
        <dbReference type="EMBL" id="CAH3139736.1"/>
    </source>
</evidence>
<reference evidence="9 10" key="1">
    <citation type="submission" date="2022-05" db="EMBL/GenBank/DDBJ databases">
        <authorList>
            <consortium name="Genoscope - CEA"/>
            <person name="William W."/>
        </authorList>
    </citation>
    <scope>NUCLEOTIDE SEQUENCE [LARGE SCALE GENOMIC DNA]</scope>
</reference>
<dbReference type="EMBL" id="CALNXK010000063">
    <property type="protein sequence ID" value="CAH3139736.1"/>
    <property type="molecule type" value="Genomic_DNA"/>
</dbReference>
<sequence>MSLAISAEAERSNKFNLASKGKSVKVSAIKNAAESNTKKELQKDQQVLATLKAVQAELATMKAEVKNLREAASNQKSDPMMPSHAGNGVTTGARPLGCQECRRKREGDRCPHCYLCGGLYHIARYCQSRSRNYPGNAPRLPPRDRDGCLKFDRHTQLLQCSGCQSVRYCSVRCQKAHWPKHKVLCKAIKELSERGSFKEKGLGDAQDSGVYASHISPRQQERIAKLVGKKCSVKCYLDEKPTEALWDTGAQVSIVSADFLKSQLPAVQIRDIEQLLGTDGSINLQAANGTDIPYCGWAEISVRLANEKETEVRVPFLITRENIDQPIIGFNVIELMVRNTEEENDDVLLNGMSKSFKLSKSGDTQVLISLIRTSNSDELCQVKSSKKPQIVPAGQTVHLCRAN</sequence>
<evidence type="ECO:0000256" key="1">
    <source>
        <dbReference type="ARBA" id="ARBA00022723"/>
    </source>
</evidence>
<keyword evidence="10" id="KW-1185">Reference proteome</keyword>
<evidence type="ECO:0000256" key="5">
    <source>
        <dbReference type="PROSITE-ProRule" id="PRU00134"/>
    </source>
</evidence>
<evidence type="ECO:0000313" key="10">
    <source>
        <dbReference type="Proteomes" id="UP001159405"/>
    </source>
</evidence>
<comment type="caution">
    <text evidence="9">The sequence shown here is derived from an EMBL/GenBank/DDBJ whole genome shotgun (WGS) entry which is preliminary data.</text>
</comment>
<evidence type="ECO:0000256" key="6">
    <source>
        <dbReference type="SAM" id="Coils"/>
    </source>
</evidence>
<dbReference type="PROSITE" id="PS50865">
    <property type="entry name" value="ZF_MYND_2"/>
    <property type="match status" value="1"/>
</dbReference>
<evidence type="ECO:0000256" key="3">
    <source>
        <dbReference type="ARBA" id="ARBA00022801"/>
    </source>
</evidence>
<protein>
    <submittedName>
        <fullName evidence="9">Uncharacterized protein</fullName>
    </submittedName>
</protein>
<evidence type="ECO:0000256" key="4">
    <source>
        <dbReference type="ARBA" id="ARBA00022833"/>
    </source>
</evidence>
<dbReference type="InterPro" id="IPR021109">
    <property type="entry name" value="Peptidase_aspartic_dom_sf"/>
</dbReference>
<evidence type="ECO:0000259" key="8">
    <source>
        <dbReference type="PROSITE" id="PS50865"/>
    </source>
</evidence>
<dbReference type="Gene3D" id="6.10.140.2220">
    <property type="match status" value="1"/>
</dbReference>
<keyword evidence="2 5" id="KW-0863">Zinc-finger</keyword>
<gene>
    <name evidence="9" type="ORF">PLOB_00040795</name>
</gene>
<dbReference type="Proteomes" id="UP001159405">
    <property type="component" value="Unassembled WGS sequence"/>
</dbReference>
<feature type="non-terminal residue" evidence="9">
    <location>
        <position position="403"/>
    </location>
</feature>
<keyword evidence="3" id="KW-0378">Hydrolase</keyword>
<organism evidence="9 10">
    <name type="scientific">Porites lobata</name>
    <dbReference type="NCBI Taxonomy" id="104759"/>
    <lineage>
        <taxon>Eukaryota</taxon>
        <taxon>Metazoa</taxon>
        <taxon>Cnidaria</taxon>
        <taxon>Anthozoa</taxon>
        <taxon>Hexacorallia</taxon>
        <taxon>Scleractinia</taxon>
        <taxon>Fungiina</taxon>
        <taxon>Poritidae</taxon>
        <taxon>Porites</taxon>
    </lineage>
</organism>
<accession>A0ABN8PE41</accession>
<dbReference type="SUPFAM" id="SSF144232">
    <property type="entry name" value="HIT/MYND zinc finger-like"/>
    <property type="match status" value="1"/>
</dbReference>
<dbReference type="SUPFAM" id="SSF50630">
    <property type="entry name" value="Acid proteases"/>
    <property type="match status" value="1"/>
</dbReference>
<keyword evidence="1" id="KW-0479">Metal-binding</keyword>
<proteinExistence type="predicted"/>